<dbReference type="PRINTS" id="PR00080">
    <property type="entry name" value="SDRFAMILY"/>
</dbReference>
<dbReference type="EMBL" id="JABTDW010000001">
    <property type="protein sequence ID" value="NSB14143.1"/>
    <property type="molecule type" value="Genomic_DNA"/>
</dbReference>
<dbReference type="InterPro" id="IPR020904">
    <property type="entry name" value="Sc_DH/Rdtase_CS"/>
</dbReference>
<dbReference type="GO" id="GO:0008206">
    <property type="term" value="P:bile acid metabolic process"/>
    <property type="evidence" value="ECO:0007669"/>
    <property type="project" value="UniProtKB-ARBA"/>
</dbReference>
<comment type="similarity">
    <text evidence="1 4">Belongs to the short-chain dehydrogenases/reductases (SDR) family.</text>
</comment>
<organism evidence="6 7">
    <name type="scientific">Clostridium beijerinckii</name>
    <name type="common">Clostridium MP</name>
    <dbReference type="NCBI Taxonomy" id="1520"/>
    <lineage>
        <taxon>Bacteria</taxon>
        <taxon>Bacillati</taxon>
        <taxon>Bacillota</taxon>
        <taxon>Clostridia</taxon>
        <taxon>Eubacteriales</taxon>
        <taxon>Clostridiaceae</taxon>
        <taxon>Clostridium</taxon>
    </lineage>
</organism>
<keyword evidence="2 6" id="KW-0560">Oxidoreductase</keyword>
<evidence type="ECO:0000313" key="7">
    <source>
        <dbReference type="Proteomes" id="UP000822184"/>
    </source>
</evidence>
<dbReference type="Proteomes" id="UP001193748">
    <property type="component" value="Unassembled WGS sequence"/>
</dbReference>
<dbReference type="EC" id="1.3.1.28" evidence="3"/>
<dbReference type="InterPro" id="IPR003560">
    <property type="entry name" value="DHB_DH"/>
</dbReference>
<dbReference type="SUPFAM" id="SSF51735">
    <property type="entry name" value="NAD(P)-binding Rossmann-fold domains"/>
    <property type="match status" value="1"/>
</dbReference>
<dbReference type="PRINTS" id="PR01397">
    <property type="entry name" value="DHBDHDRGNASE"/>
</dbReference>
<dbReference type="AlphaFoldDB" id="A0AAE5H4Z4"/>
<comment type="caution">
    <text evidence="6">The sequence shown here is derived from an EMBL/GenBank/DDBJ whole genome shotgun (WGS) entry which is preliminary data.</text>
</comment>
<dbReference type="InterPro" id="IPR036291">
    <property type="entry name" value="NAD(P)-bd_dom_sf"/>
</dbReference>
<protein>
    <recommendedName>
        <fullName evidence="3">2,3-dihydro-2,3-dihydroxybenzoate dehydrogenase</fullName>
        <ecNumber evidence="3">1.3.1.28</ecNumber>
    </recommendedName>
</protein>
<dbReference type="GO" id="GO:0008667">
    <property type="term" value="F:2,3-dihydro-2,3-dihydroxybenzoate dehydrogenase activity"/>
    <property type="evidence" value="ECO:0007669"/>
    <property type="project" value="UniProtKB-UniRule"/>
</dbReference>
<reference evidence="5" key="3">
    <citation type="journal article" date="2022" name="Nat. Biotechnol.">
        <title>Carbon-negative production of acetone and isopropanol by gas fermentation at industrial pilot scale.</title>
        <authorList>
            <person name="Liew F.E."/>
            <person name="Nogle R."/>
            <person name="Abdalla T."/>
            <person name="Rasor B.J."/>
            <person name="Canter C."/>
            <person name="Jensen R.O."/>
            <person name="Wang L."/>
            <person name="Strutz J."/>
            <person name="Chirania P."/>
            <person name="De Tissera S."/>
            <person name="Mueller A.P."/>
            <person name="Ruan Z."/>
            <person name="Gao A."/>
            <person name="Tran L."/>
            <person name="Engle N.L."/>
            <person name="Bromley J.C."/>
            <person name="Daniell J."/>
            <person name="Conrado R."/>
            <person name="Tschaplinski T.J."/>
            <person name="Giannone R.J."/>
            <person name="Hettich R.L."/>
            <person name="Karim A.S."/>
            <person name="Simpson S.D."/>
            <person name="Brown S.D."/>
            <person name="Leang C."/>
            <person name="Jewett M.C."/>
            <person name="Kopke M."/>
        </authorList>
    </citation>
    <scope>NUCLEOTIDE SEQUENCE</scope>
    <source>
        <strain evidence="5">DJ080</strain>
    </source>
</reference>
<dbReference type="RefSeq" id="WP_031275636.1">
    <property type="nucleotide sequence ID" value="NZ_JABSWW010000001.1"/>
</dbReference>
<evidence type="ECO:0000256" key="4">
    <source>
        <dbReference type="RuleBase" id="RU000363"/>
    </source>
</evidence>
<evidence type="ECO:0000256" key="3">
    <source>
        <dbReference type="NCBIfam" id="TIGR04316"/>
    </source>
</evidence>
<reference evidence="6" key="2">
    <citation type="submission" date="2020-06" db="EMBL/GenBank/DDBJ databases">
        <title>Genomic insights into acetone-butanol-ethanol (ABE) fermentation by sequencing solventogenic clostridia strains.</title>
        <authorList>
            <person name="Brown S."/>
        </authorList>
    </citation>
    <scope>NUCLEOTIDE SEQUENCE</scope>
    <source>
        <strain evidence="6">DJ123</strain>
    </source>
</reference>
<dbReference type="GO" id="GO:0019290">
    <property type="term" value="P:siderophore biosynthetic process"/>
    <property type="evidence" value="ECO:0007669"/>
    <property type="project" value="InterPro"/>
</dbReference>
<proteinExistence type="inferred from homology"/>
<dbReference type="PROSITE" id="PS00061">
    <property type="entry name" value="ADH_SHORT"/>
    <property type="match status" value="1"/>
</dbReference>
<dbReference type="PANTHER" id="PTHR43669">
    <property type="entry name" value="5-KETO-D-GLUCONATE 5-REDUCTASE"/>
    <property type="match status" value="1"/>
</dbReference>
<reference evidence="5" key="1">
    <citation type="submission" date="2020-05" db="EMBL/GenBank/DDBJ databases">
        <authorList>
            <person name="Brown S."/>
            <person name="Huntemann M."/>
            <person name="Clum A."/>
            <person name="Spunde A."/>
            <person name="Palaniappan K."/>
            <person name="Ritter S."/>
            <person name="Mikhailova N."/>
            <person name="Chen I.-M."/>
            <person name="Stamatis D."/>
            <person name="Reddy T."/>
            <person name="O'Malley R."/>
            <person name="Daum C."/>
            <person name="Shapiro N."/>
            <person name="Ivanova N."/>
            <person name="Kyrpides N."/>
            <person name="Woyke T."/>
        </authorList>
    </citation>
    <scope>NUCLEOTIDE SEQUENCE</scope>
    <source>
        <strain evidence="5">DJ080</strain>
    </source>
</reference>
<dbReference type="FunFam" id="3.40.50.720:FF:000084">
    <property type="entry name" value="Short-chain dehydrogenase reductase"/>
    <property type="match status" value="1"/>
</dbReference>
<dbReference type="EMBL" id="JABSWW010000001">
    <property type="protein sequence ID" value="NRT86778.1"/>
    <property type="molecule type" value="Genomic_DNA"/>
</dbReference>
<evidence type="ECO:0000256" key="1">
    <source>
        <dbReference type="ARBA" id="ARBA00006484"/>
    </source>
</evidence>
<dbReference type="Pfam" id="PF00106">
    <property type="entry name" value="adh_short"/>
    <property type="match status" value="1"/>
</dbReference>
<dbReference type="PANTHER" id="PTHR43669:SF3">
    <property type="entry name" value="ALCOHOL DEHYDROGENASE, PUTATIVE (AFU_ORTHOLOGUE AFUA_3G03445)-RELATED"/>
    <property type="match status" value="1"/>
</dbReference>
<dbReference type="NCBIfam" id="NF006074">
    <property type="entry name" value="PRK08220.1"/>
    <property type="match status" value="1"/>
</dbReference>
<dbReference type="Gene3D" id="3.40.50.720">
    <property type="entry name" value="NAD(P)-binding Rossmann-like Domain"/>
    <property type="match status" value="1"/>
</dbReference>
<gene>
    <name evidence="5" type="ORF">B0H41_000457</name>
    <name evidence="6" type="ORF">BCD95_002402</name>
</gene>
<dbReference type="InterPro" id="IPR002347">
    <property type="entry name" value="SDR_fam"/>
</dbReference>
<sequence length="248" mass="27169">MVLITGASKGIGLKVVEKYLASGETVVATDREIENLNKYSDSHRIHWLKMDVTNRTEVKRVIDKVESEIGEINIFVNVAGIFKSCPVEDTTIEEWTKIFEVNTTGVFNVTQAVSDRMKSRKKGSIIVVSSNASKYPRVGMGAYAASKAATSMYTKCLALELSEYGIRCNIVSPGSTNTDMQKQLWNGSKIVPKSILNGDLKTYRLGIPLHKIAEPEDIAEVIFFLASDKAGHITMEEVTVDGGATMGV</sequence>
<evidence type="ECO:0000313" key="6">
    <source>
        <dbReference type="EMBL" id="NSB14143.1"/>
    </source>
</evidence>
<evidence type="ECO:0000256" key="2">
    <source>
        <dbReference type="ARBA" id="ARBA00023002"/>
    </source>
</evidence>
<accession>A0AAE5H4Z4</accession>
<dbReference type="NCBIfam" id="TIGR04316">
    <property type="entry name" value="dhbA_paeA"/>
    <property type="match status" value="1"/>
</dbReference>
<dbReference type="Proteomes" id="UP000822184">
    <property type="component" value="Unassembled WGS sequence"/>
</dbReference>
<name>A0AAE5H4Z4_CLOBE</name>
<evidence type="ECO:0000313" key="5">
    <source>
        <dbReference type="EMBL" id="NRT86778.1"/>
    </source>
</evidence>